<sequence>MTEIVRCMIGEEAAKKIATVQCSNNTISDRIHKISDHIEDQLIKRLKSCKLFAIKLDKSTDVAGLSILLVFVRYIFETSIEEDLLLCTPLDTNTTGEEIFKVIDSYMNKHQVDWVKCIDVCSDGAAAMVGKIKGTVTRIKNVAPKCHSSYCVLHRHALVSKKMPLELKQVLNEAVCIVNYIKSRPLQSRLFKKVCEEIGSQHYSVLLHTEIRWLSREKYFPATNNDVDWIQNPFMNQKKPAMLSMLEYEQLIEIKSMSYLKQKFESGSLNEFWIELKDEYPSLVEKTIFTLLPFVTTIVRLVFPLMRIQKINTEID</sequence>
<evidence type="ECO:0000313" key="2">
    <source>
        <dbReference type="Proteomes" id="UP000007819"/>
    </source>
</evidence>
<accession>A0A8R2B5Y3</accession>
<dbReference type="OrthoDB" id="6591350at2759"/>
<dbReference type="PANTHER" id="PTHR45913:SF19">
    <property type="entry name" value="LOW QUALITY PROTEIN: ZINC FINGER BED DOMAIN-CONTAINING PROTEIN 5-LIKE"/>
    <property type="match status" value="1"/>
</dbReference>
<dbReference type="PANTHER" id="PTHR45913">
    <property type="entry name" value="EPM2A-INTERACTING PROTEIN 1"/>
    <property type="match status" value="1"/>
</dbReference>
<dbReference type="SUPFAM" id="SSF53098">
    <property type="entry name" value="Ribonuclease H-like"/>
    <property type="match status" value="1"/>
</dbReference>
<dbReference type="KEGG" id="api:100169248"/>
<evidence type="ECO:0000313" key="1">
    <source>
        <dbReference type="EnsemblMetazoa" id="XP_008183154.1"/>
    </source>
</evidence>
<dbReference type="InterPro" id="IPR012337">
    <property type="entry name" value="RNaseH-like_sf"/>
</dbReference>
<protein>
    <recommendedName>
        <fullName evidence="3">Zinc finger BED domain-containing protein 5</fullName>
    </recommendedName>
</protein>
<reference evidence="2" key="1">
    <citation type="submission" date="2010-06" db="EMBL/GenBank/DDBJ databases">
        <authorList>
            <person name="Jiang H."/>
            <person name="Abraham K."/>
            <person name="Ali S."/>
            <person name="Alsbrooks S.L."/>
            <person name="Anim B.N."/>
            <person name="Anosike U.S."/>
            <person name="Attaway T."/>
            <person name="Bandaranaike D.P."/>
            <person name="Battles P.K."/>
            <person name="Bell S.N."/>
            <person name="Bell A.V."/>
            <person name="Beltran B."/>
            <person name="Bickham C."/>
            <person name="Bustamante Y."/>
            <person name="Caleb T."/>
            <person name="Canada A."/>
            <person name="Cardenas V."/>
            <person name="Carter K."/>
            <person name="Chacko J."/>
            <person name="Chandrabose M.N."/>
            <person name="Chavez D."/>
            <person name="Chavez A."/>
            <person name="Chen L."/>
            <person name="Chu H.-S."/>
            <person name="Claassen K.J."/>
            <person name="Cockrell R."/>
            <person name="Collins M."/>
            <person name="Cooper J.A."/>
            <person name="Cree A."/>
            <person name="Curry S.M."/>
            <person name="Da Y."/>
            <person name="Dao M.D."/>
            <person name="Das B."/>
            <person name="Davila M.-L."/>
            <person name="Davy-Carroll L."/>
            <person name="Denson S."/>
            <person name="Dinh H."/>
            <person name="Ebong V.E."/>
            <person name="Edwards J.R."/>
            <person name="Egan A."/>
            <person name="El-Daye J."/>
            <person name="Escobedo L."/>
            <person name="Fernandez S."/>
            <person name="Fernando P.R."/>
            <person name="Flagg N."/>
            <person name="Forbes L.D."/>
            <person name="Fowler R.G."/>
            <person name="Fu Q."/>
            <person name="Gabisi R.A."/>
            <person name="Ganer J."/>
            <person name="Garbino Pronczuk A."/>
            <person name="Garcia R.M."/>
            <person name="Garner T."/>
            <person name="Garrett T.E."/>
            <person name="Gonzalez D.A."/>
            <person name="Hamid H."/>
            <person name="Hawkins E.S."/>
            <person name="Hirani K."/>
            <person name="Hogues M.E."/>
            <person name="Hollins B."/>
            <person name="Hsiao C.-H."/>
            <person name="Jabil R."/>
            <person name="James M.L."/>
            <person name="Jhangiani S.N."/>
            <person name="Johnson B."/>
            <person name="Johnson Q."/>
            <person name="Joshi V."/>
            <person name="Kalu J.B."/>
            <person name="Kam C."/>
            <person name="Kashfia A."/>
            <person name="Keebler J."/>
            <person name="Kisamo H."/>
            <person name="Kovar C.L."/>
            <person name="Lago L.A."/>
            <person name="Lai C.-Y."/>
            <person name="Laidlaw J."/>
            <person name="Lara F."/>
            <person name="Le T.-K."/>
            <person name="Lee S.L."/>
            <person name="Legall F.H."/>
            <person name="Lemon S.J."/>
            <person name="Lewis L.R."/>
            <person name="Li B."/>
            <person name="Liu Y."/>
            <person name="Liu Y.-S."/>
            <person name="Lopez J."/>
            <person name="Lozado R.J."/>
            <person name="Lu J."/>
            <person name="Madu R.C."/>
            <person name="Maheshwari M."/>
            <person name="Maheshwari R."/>
            <person name="Malloy K."/>
            <person name="Martinez E."/>
            <person name="Mathew T."/>
            <person name="Mercado I.C."/>
            <person name="Mercado C."/>
            <person name="Meyer B."/>
            <person name="Montgomery K."/>
            <person name="Morgan M.B."/>
            <person name="Munidasa M."/>
            <person name="Nazareth L.V."/>
            <person name="Nelson J."/>
            <person name="Ng B.M."/>
            <person name="Nguyen N.B."/>
            <person name="Nguyen P.Q."/>
            <person name="Nguyen T."/>
            <person name="Obregon M."/>
            <person name="Okwuonu G.O."/>
            <person name="Onwere C.G."/>
            <person name="Orozco G."/>
            <person name="Parra A."/>
            <person name="Patel S."/>
            <person name="Patil S."/>
            <person name="Perez A."/>
            <person name="Perez Y."/>
            <person name="Pham C."/>
            <person name="Primus E.L."/>
            <person name="Pu L.-L."/>
            <person name="Puazo M."/>
            <person name="Qin X."/>
            <person name="Quiroz J.B."/>
            <person name="Reese J."/>
            <person name="Richards S."/>
            <person name="Rives C.M."/>
            <person name="Robberts R."/>
            <person name="Ruiz S.J."/>
            <person name="Ruiz M.J."/>
            <person name="Santibanez J."/>
            <person name="Schneider B.W."/>
            <person name="Sisson I."/>
            <person name="Smith M."/>
            <person name="Sodergren E."/>
            <person name="Song X.-Z."/>
            <person name="Song B.B."/>
            <person name="Summersgill H."/>
            <person name="Thelus R."/>
            <person name="Thornton R.D."/>
            <person name="Trejos Z.Y."/>
            <person name="Usmani K."/>
            <person name="Vattathil S."/>
            <person name="Villasana D."/>
            <person name="Walker D.L."/>
            <person name="Wang S."/>
            <person name="Wang K."/>
            <person name="White C.S."/>
            <person name="Williams A.C."/>
            <person name="Williamson J."/>
            <person name="Wilson K."/>
            <person name="Woghiren I.O."/>
            <person name="Woodworth J.R."/>
            <person name="Worley K.C."/>
            <person name="Wright R.A."/>
            <person name="Wu W."/>
            <person name="Young L."/>
            <person name="Zhang L."/>
            <person name="Zhang J."/>
            <person name="Zhu Y."/>
            <person name="Muzny D.M."/>
            <person name="Weinstock G."/>
            <person name="Gibbs R.A."/>
        </authorList>
    </citation>
    <scope>NUCLEOTIDE SEQUENCE [LARGE SCALE GENOMIC DNA]</scope>
    <source>
        <strain evidence="2">LSR1</strain>
    </source>
</reference>
<dbReference type="GeneID" id="100169248"/>
<reference evidence="1" key="2">
    <citation type="submission" date="2022-06" db="UniProtKB">
        <authorList>
            <consortium name="EnsemblMetazoa"/>
        </authorList>
    </citation>
    <scope>IDENTIFICATION</scope>
</reference>
<dbReference type="RefSeq" id="XP_008183154.1">
    <property type="nucleotide sequence ID" value="XM_008184932.1"/>
</dbReference>
<dbReference type="AlphaFoldDB" id="A0A8R2B5Y3"/>
<organism evidence="1 2">
    <name type="scientific">Acyrthosiphon pisum</name>
    <name type="common">Pea aphid</name>
    <dbReference type="NCBI Taxonomy" id="7029"/>
    <lineage>
        <taxon>Eukaryota</taxon>
        <taxon>Metazoa</taxon>
        <taxon>Ecdysozoa</taxon>
        <taxon>Arthropoda</taxon>
        <taxon>Hexapoda</taxon>
        <taxon>Insecta</taxon>
        <taxon>Pterygota</taxon>
        <taxon>Neoptera</taxon>
        <taxon>Paraneoptera</taxon>
        <taxon>Hemiptera</taxon>
        <taxon>Sternorrhyncha</taxon>
        <taxon>Aphidomorpha</taxon>
        <taxon>Aphidoidea</taxon>
        <taxon>Aphididae</taxon>
        <taxon>Macrosiphini</taxon>
        <taxon>Acyrthosiphon</taxon>
    </lineage>
</organism>
<dbReference type="EnsemblMetazoa" id="XM_008184932.1">
    <property type="protein sequence ID" value="XP_008183154.1"/>
    <property type="gene ID" value="LOC100169248"/>
</dbReference>
<proteinExistence type="predicted"/>
<keyword evidence="2" id="KW-1185">Reference proteome</keyword>
<name>A0A8R2B5Y3_ACYPI</name>
<dbReference type="Proteomes" id="UP000007819">
    <property type="component" value="Chromosome X"/>
</dbReference>
<evidence type="ECO:0008006" key="3">
    <source>
        <dbReference type="Google" id="ProtNLM"/>
    </source>
</evidence>